<accession>A0AAW2WX50</accession>
<name>A0AAW2WX50_9LAMI</name>
<sequence>MEQSTEGSRDALAPPAPGVPVEGTPCHEVPNCDLYVGNVKIDTSKSCRPAERIAEEFSNLTSRTLKFIPPEVQKGQVIVRPSMEAVEDGARRWRNTAVGYFLGQKPYFLHLQAFAHATRIGLQEKWVPGLPLSKHCPTHVSIWIRLKHLPMEFLTDEGLSTIASAVGKPLYSDRITRACSRLDFSCICVLLDYSSTLPKHLIVISPTKGGDKIPCHIDVEYEWVPNKCNVCKTLGRDTRTCPTKKGASKQGINVFVKRKRESTSKDHQEKDSRLVAVDNENRLPPFTIRVVDPLIQTYDCETRTAILTSPLKDKGKQIVTYNQFQVLQTEAEYGDDYQH</sequence>
<dbReference type="PANTHER" id="PTHR31286:SF165">
    <property type="entry name" value="DUF4283 DOMAIN-CONTAINING PROTEIN"/>
    <property type="match status" value="1"/>
</dbReference>
<dbReference type="AlphaFoldDB" id="A0AAW2WX50"/>
<evidence type="ECO:0000256" key="1">
    <source>
        <dbReference type="SAM" id="MobiDB-lite"/>
    </source>
</evidence>
<dbReference type="EMBL" id="JACGWN010000006">
    <property type="protein sequence ID" value="KAL0445881.1"/>
    <property type="molecule type" value="Genomic_DNA"/>
</dbReference>
<reference evidence="2" key="2">
    <citation type="journal article" date="2024" name="Plant">
        <title>Genomic evolution and insights into agronomic trait innovations of Sesamum species.</title>
        <authorList>
            <person name="Miao H."/>
            <person name="Wang L."/>
            <person name="Qu L."/>
            <person name="Liu H."/>
            <person name="Sun Y."/>
            <person name="Le M."/>
            <person name="Wang Q."/>
            <person name="Wei S."/>
            <person name="Zheng Y."/>
            <person name="Lin W."/>
            <person name="Duan Y."/>
            <person name="Cao H."/>
            <person name="Xiong S."/>
            <person name="Wang X."/>
            <person name="Wei L."/>
            <person name="Li C."/>
            <person name="Ma Q."/>
            <person name="Ju M."/>
            <person name="Zhao R."/>
            <person name="Li G."/>
            <person name="Mu C."/>
            <person name="Tian Q."/>
            <person name="Mei H."/>
            <person name="Zhang T."/>
            <person name="Gao T."/>
            <person name="Zhang H."/>
        </authorList>
    </citation>
    <scope>NUCLEOTIDE SEQUENCE</scope>
    <source>
        <strain evidence="2">KEN1</strain>
    </source>
</reference>
<feature type="region of interest" description="Disordered" evidence="1">
    <location>
        <begin position="1"/>
        <end position="22"/>
    </location>
</feature>
<dbReference type="InterPro" id="IPR040256">
    <property type="entry name" value="At4g02000-like"/>
</dbReference>
<evidence type="ECO:0000313" key="2">
    <source>
        <dbReference type="EMBL" id="KAL0445881.1"/>
    </source>
</evidence>
<proteinExistence type="predicted"/>
<dbReference type="PANTHER" id="PTHR31286">
    <property type="entry name" value="GLYCINE-RICH CELL WALL STRUCTURAL PROTEIN 1.8-LIKE"/>
    <property type="match status" value="1"/>
</dbReference>
<reference evidence="2" key="1">
    <citation type="submission" date="2020-06" db="EMBL/GenBank/DDBJ databases">
        <authorList>
            <person name="Li T."/>
            <person name="Hu X."/>
            <person name="Zhang T."/>
            <person name="Song X."/>
            <person name="Zhang H."/>
            <person name="Dai N."/>
            <person name="Sheng W."/>
            <person name="Hou X."/>
            <person name="Wei L."/>
        </authorList>
    </citation>
    <scope>NUCLEOTIDE SEQUENCE</scope>
    <source>
        <strain evidence="2">KEN1</strain>
        <tissue evidence="2">Leaf</tissue>
    </source>
</reference>
<protein>
    <recommendedName>
        <fullName evidence="3">DUF4283 domain-containing protein</fullName>
    </recommendedName>
</protein>
<evidence type="ECO:0008006" key="3">
    <source>
        <dbReference type="Google" id="ProtNLM"/>
    </source>
</evidence>
<organism evidence="2">
    <name type="scientific">Sesamum latifolium</name>
    <dbReference type="NCBI Taxonomy" id="2727402"/>
    <lineage>
        <taxon>Eukaryota</taxon>
        <taxon>Viridiplantae</taxon>
        <taxon>Streptophyta</taxon>
        <taxon>Embryophyta</taxon>
        <taxon>Tracheophyta</taxon>
        <taxon>Spermatophyta</taxon>
        <taxon>Magnoliopsida</taxon>
        <taxon>eudicotyledons</taxon>
        <taxon>Gunneridae</taxon>
        <taxon>Pentapetalae</taxon>
        <taxon>asterids</taxon>
        <taxon>lamiids</taxon>
        <taxon>Lamiales</taxon>
        <taxon>Pedaliaceae</taxon>
        <taxon>Sesamum</taxon>
    </lineage>
</organism>
<comment type="caution">
    <text evidence="2">The sequence shown here is derived from an EMBL/GenBank/DDBJ whole genome shotgun (WGS) entry which is preliminary data.</text>
</comment>
<gene>
    <name evidence="2" type="ORF">Slati_1716000</name>
</gene>